<proteinExistence type="predicted"/>
<dbReference type="GeneID" id="28733254"/>
<evidence type="ECO:0000256" key="1">
    <source>
        <dbReference type="SAM" id="MobiDB-lite"/>
    </source>
</evidence>
<sequence>MRGLRPPLSLPTPATDSDSKGDTAANNGNQASDVSTAWQYTTPVLGAVVVAVFGYVYAYQTDKVKKRCFGSASLVAAIASSALFDERCFVQLRWTIITVAMLLNIGWVSLLVEHFFESPTKVLAYALGGSLTTALLMLCGTVMLSSTEVGKVSFLNFIVAGFFVSAAGTAIYSAVQKQISSREISTNDHV</sequence>
<dbReference type="VEuPathDB" id="FungiDB:AB675_148"/>
<evidence type="ECO:0000313" key="4">
    <source>
        <dbReference type="Proteomes" id="UP000038010"/>
    </source>
</evidence>
<dbReference type="RefSeq" id="XP_017997675.1">
    <property type="nucleotide sequence ID" value="XM_018141384.1"/>
</dbReference>
<feature type="region of interest" description="Disordered" evidence="1">
    <location>
        <begin position="1"/>
        <end position="29"/>
    </location>
</feature>
<keyword evidence="4" id="KW-1185">Reference proteome</keyword>
<comment type="caution">
    <text evidence="3">The sequence shown here is derived from an EMBL/GenBank/DDBJ whole genome shotgun (WGS) entry which is preliminary data.</text>
</comment>
<feature type="transmembrane region" description="Helical" evidence="2">
    <location>
        <begin position="152"/>
        <end position="175"/>
    </location>
</feature>
<dbReference type="EMBL" id="LFJN01000022">
    <property type="protein sequence ID" value="KPI37712.1"/>
    <property type="molecule type" value="Genomic_DNA"/>
</dbReference>
<keyword evidence="2" id="KW-0812">Transmembrane</keyword>
<feature type="transmembrane region" description="Helical" evidence="2">
    <location>
        <begin position="37"/>
        <end position="56"/>
    </location>
</feature>
<feature type="transmembrane region" description="Helical" evidence="2">
    <location>
        <begin position="122"/>
        <end position="146"/>
    </location>
</feature>
<dbReference type="AlphaFoldDB" id="A0A0N1NX04"/>
<organism evidence="3 4">
    <name type="scientific">Cyphellophora attinorum</name>
    <dbReference type="NCBI Taxonomy" id="1664694"/>
    <lineage>
        <taxon>Eukaryota</taxon>
        <taxon>Fungi</taxon>
        <taxon>Dikarya</taxon>
        <taxon>Ascomycota</taxon>
        <taxon>Pezizomycotina</taxon>
        <taxon>Eurotiomycetes</taxon>
        <taxon>Chaetothyriomycetidae</taxon>
        <taxon>Chaetothyriales</taxon>
        <taxon>Cyphellophoraceae</taxon>
        <taxon>Cyphellophora</taxon>
    </lineage>
</organism>
<keyword evidence="2" id="KW-1133">Transmembrane helix</keyword>
<name>A0A0N1NX04_9EURO</name>
<protein>
    <submittedName>
        <fullName evidence="3">Uncharacterized protein</fullName>
    </submittedName>
</protein>
<evidence type="ECO:0000256" key="2">
    <source>
        <dbReference type="SAM" id="Phobius"/>
    </source>
</evidence>
<keyword evidence="2" id="KW-0472">Membrane</keyword>
<evidence type="ECO:0000313" key="3">
    <source>
        <dbReference type="EMBL" id="KPI37712.1"/>
    </source>
</evidence>
<accession>A0A0N1NX04</accession>
<gene>
    <name evidence="3" type="ORF">AB675_148</name>
</gene>
<dbReference type="Proteomes" id="UP000038010">
    <property type="component" value="Unassembled WGS sequence"/>
</dbReference>
<reference evidence="3 4" key="1">
    <citation type="submission" date="2015-06" db="EMBL/GenBank/DDBJ databases">
        <title>Draft genome of the ant-associated black yeast Phialophora attae CBS 131958.</title>
        <authorList>
            <person name="Moreno L.F."/>
            <person name="Stielow B.J."/>
            <person name="de Hoog S."/>
            <person name="Vicente V.A."/>
            <person name="Weiss V.A."/>
            <person name="de Vries M."/>
            <person name="Cruz L.M."/>
            <person name="Souza E.M."/>
        </authorList>
    </citation>
    <scope>NUCLEOTIDE SEQUENCE [LARGE SCALE GENOMIC DNA]</scope>
    <source>
        <strain evidence="3 4">CBS 131958</strain>
    </source>
</reference>
<feature type="transmembrane region" description="Helical" evidence="2">
    <location>
        <begin position="90"/>
        <end position="110"/>
    </location>
</feature>